<evidence type="ECO:0000313" key="3">
    <source>
        <dbReference type="EMBL" id="KAL3532133.1"/>
    </source>
</evidence>
<keyword evidence="4" id="KW-1185">Reference proteome</keyword>
<name>A0ABD3ALT4_9GENT</name>
<dbReference type="AlphaFoldDB" id="A0ABD3ALT4"/>
<evidence type="ECO:0000256" key="2">
    <source>
        <dbReference type="ARBA" id="ARBA00023002"/>
    </source>
</evidence>
<dbReference type="PANTHER" id="PTHR43180:SF37">
    <property type="entry name" value="TROPINONE REDUCTASE-LIKE 2"/>
    <property type="match status" value="1"/>
</dbReference>
<protein>
    <recommendedName>
        <fullName evidence="5">SDR family NAD(P)-dependent oxidoreductase</fullName>
    </recommendedName>
</protein>
<comment type="caution">
    <text evidence="3">The sequence shown here is derived from an EMBL/GenBank/DDBJ whole genome shotgun (WGS) entry which is preliminary data.</text>
</comment>
<sequence length="118" mass="13011">MIKTTSEIVKSFRFNSPIRCKKPKYQENLIPVARNSGKVRFFRLDGKVAIIRGGASGTGAAVRLFAENGAKVVIAEIQDDLGQAIADKLGEHVFYMHCDVSQEEQVIHLFDTTVANST</sequence>
<evidence type="ECO:0000313" key="4">
    <source>
        <dbReference type="Proteomes" id="UP001630127"/>
    </source>
</evidence>
<keyword evidence="2" id="KW-0560">Oxidoreductase</keyword>
<dbReference type="InterPro" id="IPR036291">
    <property type="entry name" value="NAD(P)-bd_dom_sf"/>
</dbReference>
<dbReference type="InterPro" id="IPR002347">
    <property type="entry name" value="SDR_fam"/>
</dbReference>
<dbReference type="EMBL" id="JBJUIK010000003">
    <property type="protein sequence ID" value="KAL3532133.1"/>
    <property type="molecule type" value="Genomic_DNA"/>
</dbReference>
<dbReference type="PANTHER" id="PTHR43180">
    <property type="entry name" value="3-OXOACYL-(ACYL-CARRIER-PROTEIN) REDUCTASE (AFU_ORTHOLOGUE AFUA_6G11210)"/>
    <property type="match status" value="1"/>
</dbReference>
<gene>
    <name evidence="3" type="ORF">ACH5RR_005654</name>
</gene>
<comment type="similarity">
    <text evidence="1">Belongs to the short-chain dehydrogenases/reductases (SDR) family.</text>
</comment>
<dbReference type="SUPFAM" id="SSF51735">
    <property type="entry name" value="NAD(P)-binding Rossmann-fold domains"/>
    <property type="match status" value="1"/>
</dbReference>
<reference evidence="3 4" key="1">
    <citation type="submission" date="2024-11" db="EMBL/GenBank/DDBJ databases">
        <title>A near-complete genome assembly of Cinchona calisaya.</title>
        <authorList>
            <person name="Lian D.C."/>
            <person name="Zhao X.W."/>
            <person name="Wei L."/>
        </authorList>
    </citation>
    <scope>NUCLEOTIDE SEQUENCE [LARGE SCALE GENOMIC DNA]</scope>
    <source>
        <tissue evidence="3">Nenye</tissue>
    </source>
</reference>
<evidence type="ECO:0000256" key="1">
    <source>
        <dbReference type="ARBA" id="ARBA00006484"/>
    </source>
</evidence>
<organism evidence="3 4">
    <name type="scientific">Cinchona calisaya</name>
    <dbReference type="NCBI Taxonomy" id="153742"/>
    <lineage>
        <taxon>Eukaryota</taxon>
        <taxon>Viridiplantae</taxon>
        <taxon>Streptophyta</taxon>
        <taxon>Embryophyta</taxon>
        <taxon>Tracheophyta</taxon>
        <taxon>Spermatophyta</taxon>
        <taxon>Magnoliopsida</taxon>
        <taxon>eudicotyledons</taxon>
        <taxon>Gunneridae</taxon>
        <taxon>Pentapetalae</taxon>
        <taxon>asterids</taxon>
        <taxon>lamiids</taxon>
        <taxon>Gentianales</taxon>
        <taxon>Rubiaceae</taxon>
        <taxon>Cinchonoideae</taxon>
        <taxon>Cinchoneae</taxon>
        <taxon>Cinchona</taxon>
    </lineage>
</organism>
<proteinExistence type="inferred from homology"/>
<dbReference type="Gene3D" id="3.40.50.720">
    <property type="entry name" value="NAD(P)-binding Rossmann-like Domain"/>
    <property type="match status" value="1"/>
</dbReference>
<dbReference type="Proteomes" id="UP001630127">
    <property type="component" value="Unassembled WGS sequence"/>
</dbReference>
<dbReference type="GO" id="GO:0016491">
    <property type="term" value="F:oxidoreductase activity"/>
    <property type="evidence" value="ECO:0007669"/>
    <property type="project" value="UniProtKB-KW"/>
</dbReference>
<accession>A0ABD3ALT4</accession>
<dbReference type="Pfam" id="PF00106">
    <property type="entry name" value="adh_short"/>
    <property type="match status" value="1"/>
</dbReference>
<evidence type="ECO:0008006" key="5">
    <source>
        <dbReference type="Google" id="ProtNLM"/>
    </source>
</evidence>